<keyword evidence="4" id="KW-0006">Acetoin catabolism</keyword>
<dbReference type="SUPFAM" id="SSF52768">
    <property type="entry name" value="Arginase/deacetylase"/>
    <property type="match status" value="1"/>
</dbReference>
<gene>
    <name evidence="6" type="ORF">Q5Y73_04660</name>
</gene>
<dbReference type="PRINTS" id="PR01270">
    <property type="entry name" value="HDASUPER"/>
</dbReference>
<evidence type="ECO:0000256" key="3">
    <source>
        <dbReference type="ARBA" id="ARBA00020218"/>
    </source>
</evidence>
<evidence type="ECO:0000259" key="5">
    <source>
        <dbReference type="Pfam" id="PF00850"/>
    </source>
</evidence>
<dbReference type="InterPro" id="IPR023696">
    <property type="entry name" value="Ureohydrolase_dom_sf"/>
</dbReference>
<dbReference type="InterPro" id="IPR037138">
    <property type="entry name" value="His_deacetylse_dom_sf"/>
</dbReference>
<proteinExistence type="inferred from homology"/>
<feature type="domain" description="Histone deacetylase" evidence="5">
    <location>
        <begin position="22"/>
        <end position="320"/>
    </location>
</feature>
<comment type="pathway">
    <text evidence="1">Ketone degradation; acetoin degradation.</text>
</comment>
<evidence type="ECO:0000256" key="4">
    <source>
        <dbReference type="ARBA" id="ARBA00022627"/>
    </source>
</evidence>
<dbReference type="Gene3D" id="3.40.800.20">
    <property type="entry name" value="Histone deacetylase domain"/>
    <property type="match status" value="1"/>
</dbReference>
<accession>A0ABT9IVJ0</accession>
<dbReference type="Proteomes" id="UP001231941">
    <property type="component" value="Unassembled WGS sequence"/>
</dbReference>
<dbReference type="PANTHER" id="PTHR10625:SF10">
    <property type="entry name" value="HISTONE DEACETYLASE HDAC1"/>
    <property type="match status" value="1"/>
</dbReference>
<dbReference type="PRINTS" id="PR01272">
    <property type="entry name" value="ACUCPROTEIN"/>
</dbReference>
<dbReference type="PANTHER" id="PTHR10625">
    <property type="entry name" value="HISTONE DEACETYLASE HDAC1-RELATED"/>
    <property type="match status" value="1"/>
</dbReference>
<dbReference type="InterPro" id="IPR000286">
    <property type="entry name" value="HDACs"/>
</dbReference>
<dbReference type="InterPro" id="IPR003085">
    <property type="entry name" value="AcuC"/>
</dbReference>
<evidence type="ECO:0000256" key="1">
    <source>
        <dbReference type="ARBA" id="ARBA00005101"/>
    </source>
</evidence>
<evidence type="ECO:0000256" key="2">
    <source>
        <dbReference type="ARBA" id="ARBA00005947"/>
    </source>
</evidence>
<dbReference type="Pfam" id="PF00850">
    <property type="entry name" value="Hist_deacetyl"/>
    <property type="match status" value="1"/>
</dbReference>
<comment type="caution">
    <text evidence="6">The sequence shown here is derived from an EMBL/GenBank/DDBJ whole genome shotgun (WGS) entry which is preliminary data.</text>
</comment>
<protein>
    <recommendedName>
        <fullName evidence="3">Acetoin utilization protein AcuC</fullName>
    </recommendedName>
</protein>
<reference evidence="6 7" key="1">
    <citation type="submission" date="2023-08" db="EMBL/GenBank/DDBJ databases">
        <authorList>
            <person name="Park J.-S."/>
        </authorList>
    </citation>
    <scope>NUCLEOTIDE SEQUENCE [LARGE SCALE GENOMIC DNA]</scope>
    <source>
        <strain evidence="6 7">2205SS18-9</strain>
    </source>
</reference>
<dbReference type="InterPro" id="IPR023801">
    <property type="entry name" value="His_deacetylse_dom"/>
</dbReference>
<evidence type="ECO:0000313" key="7">
    <source>
        <dbReference type="Proteomes" id="UP001231941"/>
    </source>
</evidence>
<evidence type="ECO:0000313" key="6">
    <source>
        <dbReference type="EMBL" id="MDP5273385.1"/>
    </source>
</evidence>
<dbReference type="CDD" id="cd09994">
    <property type="entry name" value="HDAC_AcuC_like"/>
    <property type="match status" value="1"/>
</dbReference>
<name>A0ABT9IVJ0_9BACL</name>
<organism evidence="6 7">
    <name type="scientific">Chengkuizengella axinellae</name>
    <dbReference type="NCBI Taxonomy" id="3064388"/>
    <lineage>
        <taxon>Bacteria</taxon>
        <taxon>Bacillati</taxon>
        <taxon>Bacillota</taxon>
        <taxon>Bacilli</taxon>
        <taxon>Bacillales</taxon>
        <taxon>Paenibacillaceae</taxon>
        <taxon>Chengkuizengella</taxon>
    </lineage>
</organism>
<comment type="similarity">
    <text evidence="2">Belongs to the histone deacetylase family.</text>
</comment>
<sequence>MSINSAFIYHPQTLNYKFNEHHPFNQKRLTLTMDLLKKANALNEKNMITPNLASEESIHDVHQTEFIEAVKNLSSPSPSKKALHQAEKFGLDKDDTPYFPNMHEVTSIVAGGSIEAGKQVMSGQYEHALHLGGGLHHAMPDRSAGFCVYNDAAIAIQYIRKHYDSKVLFIDTDVHHGDGVQWSFYADPEVFTFSIHETGKYLFPGTGYVNERGEDSGFGYNLNLPMEPYTEDESWMSCFSETLERIIKSFKPDVIVSVHGVDAHVYDPLSHIHCSMEIYLKMPQLIHKLAHEHCNGKWIALGGGGYDIYRVVPRAWSLLWLVMTDHPLIRSIIEKPNFALPEEWIHRWQNESSKLLPNTWLDDKDKWKPMPRREQITKQNEKTKEMALTYC</sequence>
<dbReference type="RefSeq" id="WP_305990659.1">
    <property type="nucleotide sequence ID" value="NZ_JAVAMP010000001.1"/>
</dbReference>
<keyword evidence="7" id="KW-1185">Reference proteome</keyword>
<dbReference type="EMBL" id="JAVAMP010000001">
    <property type="protein sequence ID" value="MDP5273385.1"/>
    <property type="molecule type" value="Genomic_DNA"/>
</dbReference>